<organism evidence="1 2">
    <name type="scientific">Nocardia veterana</name>
    <dbReference type="NCBI Taxonomy" id="132249"/>
    <lineage>
        <taxon>Bacteria</taxon>
        <taxon>Bacillati</taxon>
        <taxon>Actinomycetota</taxon>
        <taxon>Actinomycetes</taxon>
        <taxon>Mycobacteriales</taxon>
        <taxon>Nocardiaceae</taxon>
        <taxon>Nocardia</taxon>
    </lineage>
</organism>
<reference evidence="1 2" key="1">
    <citation type="submission" date="2020-04" db="EMBL/GenBank/DDBJ databases">
        <title>MicrobeNet Type strains.</title>
        <authorList>
            <person name="Nicholson A.C."/>
        </authorList>
    </citation>
    <scope>NUCLEOTIDE SEQUENCE [LARGE SCALE GENOMIC DNA]</scope>
    <source>
        <strain evidence="1 2">DSM 44445</strain>
    </source>
</reference>
<name>A0A7X6LZP8_9NOCA</name>
<dbReference type="EMBL" id="JAAXPE010000019">
    <property type="protein sequence ID" value="NKY87521.1"/>
    <property type="molecule type" value="Genomic_DNA"/>
</dbReference>
<proteinExistence type="predicted"/>
<evidence type="ECO:0000313" key="2">
    <source>
        <dbReference type="Proteomes" id="UP000523447"/>
    </source>
</evidence>
<dbReference type="Proteomes" id="UP000523447">
    <property type="component" value="Unassembled WGS sequence"/>
</dbReference>
<sequence length="361" mass="39335">MTETGTVQVSAHQFLLAGSGTDTTAVTAEGTLIWTGPGFVTIVTGIAYGTATLTVDTNGTTTALDEWETVEETVIESPEDLQVLSVDGVVAEGYAPIRAGRYRVRAHARGRDLDFDGVATEPTEQYLLLITPTTRPTGSITRLRKTDAAHEPPAKQLPQVDYEHFYAPGPDGNLTKFTIDSPEAQAVFALRNRWGGRRPSGRIAEDLTISTAASIIADLDRDLVDEIDSLSDDRLRALARWCARRAFERSGLIEFDDFRTALDAMDDGTTPPPDFANDSLAIHRLQTDPAIPLTIEPGIAGATDFVPQYEAARTYMLAVNDDIVAIRAALEAVRSAIATHGRNYPEFIDRLRSEFLHHNPA</sequence>
<gene>
    <name evidence="1" type="ORF">HGA07_18020</name>
</gene>
<protein>
    <submittedName>
        <fullName evidence="1">Uncharacterized protein</fullName>
    </submittedName>
</protein>
<dbReference type="RefSeq" id="WP_040723713.1">
    <property type="nucleotide sequence ID" value="NZ_CAWPHS010000011.1"/>
</dbReference>
<dbReference type="AlphaFoldDB" id="A0A7X6LZP8"/>
<keyword evidence="2" id="KW-1185">Reference proteome</keyword>
<comment type="caution">
    <text evidence="1">The sequence shown here is derived from an EMBL/GenBank/DDBJ whole genome shotgun (WGS) entry which is preliminary data.</text>
</comment>
<evidence type="ECO:0000313" key="1">
    <source>
        <dbReference type="EMBL" id="NKY87521.1"/>
    </source>
</evidence>
<accession>A0A7X6LZP8</accession>